<sequence length="883" mass="98883">MRSDDALIPVDPPEFRLNQNPSWHQVFAFSKDRIQANFVGRIVFDLTEVPLAPQWYKLEDKKGDKLSSGGGGGGEHELAVWIGTQADEVFPDSLSLQRPLHPFGFFPPLGLEAIARAIRLCGRILAINRGKSLHSYLVKLGIGLQTYISNNLIAMYTDFGCYNDACKKFDEMPERNVVSWTALISAHTRSGNPSKALAVFTQMLKSNLEEPNRYTFSAALKACALIGDLELGRWIHEHILQAQLQCDTVLMNAILDMYIKCGSLCEARRVFDGFFMTNTASWNIIISGYCGEGNMDGAEYLFDRISQPDVVSYNTMIAGFAQIESPKALDYVSTMHRKGFMLDSFTFPCALKTCGIFGFEKMGKQIHSYIIRCGLELNCFTGSSLIDMYANCGLINDAMKLYYWYLSCKELVCERLALMNSMLSGYAINRYDNFALDLIMEIQSFGVKFDAFTLSSALKVCINLENIRLGHQIHSIIIKDGFDMDYVVGTVLLDLYARCGNLEDVFRLFDGLAYKDVIAWTGLIASCVKKGSNHLAFSIFKQMIGVEVDHYVVSNILKACSSLAWFQGGVQIHAYTIKNGLNSESITIFSLIDMYSKCGHIEDGLKIFESAPEKDTICWTGMIVGCGYNGKSKEAVELFEKMLKYGIRPSEITFLGVLSACRNGGLVVEACEIFKKMGNEYGLRPALDHYCCMVDILSRAGKLQEAKKLISDMPYEPNENIRNSLIGASVVSQNSDFGLFSVDFLPIPTQDKGGYITMSNAFASMGFWDVSCNLREIIRKEGAKEAGRSWVTGMAYNRAAFVFTISFWYHVEWLIWDKLQKVPEMTAAINAEELLFQMEPMYPQAMSGDCEHGRHKIICHTAKLWVAKCSYSNSIVILDLTCL</sequence>
<dbReference type="FunFam" id="1.25.40.10:FF:000090">
    <property type="entry name" value="Pentatricopeptide repeat-containing protein, chloroplastic"/>
    <property type="match status" value="1"/>
</dbReference>
<protein>
    <recommendedName>
        <fullName evidence="5">Pentatricopeptide repeat-containing protein</fullName>
    </recommendedName>
</protein>
<keyword evidence="1" id="KW-0677">Repeat</keyword>
<gene>
    <name evidence="4" type="ORF">CB5_LOCUS1200</name>
</gene>
<feature type="repeat" description="PPR" evidence="3">
    <location>
        <begin position="278"/>
        <end position="312"/>
    </location>
</feature>
<feature type="repeat" description="PPR" evidence="3">
    <location>
        <begin position="615"/>
        <end position="649"/>
    </location>
</feature>
<evidence type="ECO:0000256" key="2">
    <source>
        <dbReference type="ARBA" id="ARBA00022946"/>
    </source>
</evidence>
<dbReference type="Pfam" id="PF01535">
    <property type="entry name" value="PPR"/>
    <property type="match status" value="6"/>
</dbReference>
<dbReference type="EMBL" id="LR862138">
    <property type="protein sequence ID" value="CAD1817989.1"/>
    <property type="molecule type" value="Genomic_DNA"/>
</dbReference>
<dbReference type="Pfam" id="PF13041">
    <property type="entry name" value="PPR_2"/>
    <property type="match status" value="2"/>
</dbReference>
<feature type="repeat" description="PPR" evidence="3">
    <location>
        <begin position="176"/>
        <end position="210"/>
    </location>
</feature>
<organism evidence="4">
    <name type="scientific">Ananas comosus var. bracteatus</name>
    <name type="common">red pineapple</name>
    <dbReference type="NCBI Taxonomy" id="296719"/>
    <lineage>
        <taxon>Eukaryota</taxon>
        <taxon>Viridiplantae</taxon>
        <taxon>Streptophyta</taxon>
        <taxon>Embryophyta</taxon>
        <taxon>Tracheophyta</taxon>
        <taxon>Spermatophyta</taxon>
        <taxon>Magnoliopsida</taxon>
        <taxon>Liliopsida</taxon>
        <taxon>Poales</taxon>
        <taxon>Bromeliaceae</taxon>
        <taxon>Bromelioideae</taxon>
        <taxon>Ananas</taxon>
    </lineage>
</organism>
<dbReference type="SUPFAM" id="SSF48452">
    <property type="entry name" value="TPR-like"/>
    <property type="match status" value="1"/>
</dbReference>
<dbReference type="PANTHER" id="PTHR47926:SF378">
    <property type="entry name" value="PENTATRICOPEPTIDE REPEAT (PPR) SUPERFAMILY PROTEIN"/>
    <property type="match status" value="1"/>
</dbReference>
<dbReference type="AlphaFoldDB" id="A0A6V7NHA5"/>
<evidence type="ECO:0008006" key="5">
    <source>
        <dbReference type="Google" id="ProtNLM"/>
    </source>
</evidence>
<dbReference type="FunFam" id="1.25.40.10:FF:000343">
    <property type="entry name" value="Pentatricopeptide repeat-containing protein At3g58590"/>
    <property type="match status" value="1"/>
</dbReference>
<name>A0A6V7NHA5_ANACO</name>
<dbReference type="InterPro" id="IPR046960">
    <property type="entry name" value="PPR_At4g14850-like_plant"/>
</dbReference>
<reference evidence="4" key="1">
    <citation type="submission" date="2020-07" db="EMBL/GenBank/DDBJ databases">
        <authorList>
            <person name="Lin J."/>
        </authorList>
    </citation>
    <scope>NUCLEOTIDE SEQUENCE</scope>
</reference>
<dbReference type="InterPro" id="IPR011990">
    <property type="entry name" value="TPR-like_helical_dom_sf"/>
</dbReference>
<proteinExistence type="predicted"/>
<keyword evidence="2" id="KW-0809">Transit peptide</keyword>
<dbReference type="GO" id="GO:0009451">
    <property type="term" value="P:RNA modification"/>
    <property type="evidence" value="ECO:0007669"/>
    <property type="project" value="InterPro"/>
</dbReference>
<evidence type="ECO:0000313" key="4">
    <source>
        <dbReference type="EMBL" id="CAD1817989.1"/>
    </source>
</evidence>
<dbReference type="PROSITE" id="PS51375">
    <property type="entry name" value="PPR"/>
    <property type="match status" value="3"/>
</dbReference>
<evidence type="ECO:0000256" key="3">
    <source>
        <dbReference type="PROSITE-ProRule" id="PRU00708"/>
    </source>
</evidence>
<dbReference type="Pfam" id="PF12854">
    <property type="entry name" value="PPR_1"/>
    <property type="match status" value="1"/>
</dbReference>
<dbReference type="FunFam" id="1.25.40.10:FF:000285">
    <property type="entry name" value="Pentatricopeptide repeat-containing protein, chloroplastic"/>
    <property type="match status" value="1"/>
</dbReference>
<dbReference type="InterPro" id="IPR002885">
    <property type="entry name" value="PPR_rpt"/>
</dbReference>
<accession>A0A6V7NHA5</accession>
<dbReference type="GO" id="GO:0003723">
    <property type="term" value="F:RNA binding"/>
    <property type="evidence" value="ECO:0007669"/>
    <property type="project" value="InterPro"/>
</dbReference>
<dbReference type="FunFam" id="1.25.40.10:FF:000442">
    <property type="entry name" value="Pentatricopeptide repeat-containing protein At3g49710"/>
    <property type="match status" value="1"/>
</dbReference>
<dbReference type="Gene3D" id="1.25.40.10">
    <property type="entry name" value="Tetratricopeptide repeat domain"/>
    <property type="match status" value="5"/>
</dbReference>
<dbReference type="NCBIfam" id="TIGR00756">
    <property type="entry name" value="PPR"/>
    <property type="match status" value="3"/>
</dbReference>
<evidence type="ECO:0000256" key="1">
    <source>
        <dbReference type="ARBA" id="ARBA00022737"/>
    </source>
</evidence>
<dbReference type="PANTHER" id="PTHR47926">
    <property type="entry name" value="PENTATRICOPEPTIDE REPEAT-CONTAINING PROTEIN"/>
    <property type="match status" value="1"/>
</dbReference>